<dbReference type="EMBL" id="LMWW01000018">
    <property type="protein sequence ID" value="KUN84155.1"/>
    <property type="molecule type" value="Genomic_DNA"/>
</dbReference>
<gene>
    <name evidence="1" type="ORF">AQJ64_15385</name>
</gene>
<accession>A0A101T1S9</accession>
<comment type="caution">
    <text evidence="1">The sequence shown here is derived from an EMBL/GenBank/DDBJ whole genome shotgun (WGS) entry which is preliminary data.</text>
</comment>
<reference evidence="1 2" key="1">
    <citation type="submission" date="2015-10" db="EMBL/GenBank/DDBJ databases">
        <title>Draft genome sequence of Streptomyces griseoruber DSM 40281, type strain for the species Streptomyces griseoruber.</title>
        <authorList>
            <person name="Ruckert C."/>
            <person name="Winkler A."/>
            <person name="Kalinowski J."/>
            <person name="Kampfer P."/>
            <person name="Glaeser S."/>
        </authorList>
    </citation>
    <scope>NUCLEOTIDE SEQUENCE [LARGE SCALE GENOMIC DNA]</scope>
    <source>
        <strain evidence="1 2">DSM 40281</strain>
    </source>
</reference>
<protein>
    <recommendedName>
        <fullName evidence="3">Polymer-forming cytoskeletal protein</fullName>
    </recommendedName>
</protein>
<evidence type="ECO:0000313" key="1">
    <source>
        <dbReference type="EMBL" id="KUN84155.1"/>
    </source>
</evidence>
<organism evidence="1 2">
    <name type="scientific">Streptomyces griseoruber</name>
    <dbReference type="NCBI Taxonomy" id="1943"/>
    <lineage>
        <taxon>Bacteria</taxon>
        <taxon>Bacillati</taxon>
        <taxon>Actinomycetota</taxon>
        <taxon>Actinomycetes</taxon>
        <taxon>Kitasatosporales</taxon>
        <taxon>Streptomycetaceae</taxon>
        <taxon>Streptomyces</taxon>
    </lineage>
</organism>
<evidence type="ECO:0008006" key="3">
    <source>
        <dbReference type="Google" id="ProtNLM"/>
    </source>
</evidence>
<sequence length="224" mass="24219">MNRATSPSGYRVITADEAEARFDAGADLVYPYEDFADEQEIRLYEGPLHVVGNLEREGDGDWSPCNVIVDGDLTVDGDLEWWDSAGGTFLLVTGNVRARNVLLSGCPDVVVRGDLTVTGGVQGHHGDDGGFLTVKGLVRAQVVISTLYFNLDFARRPDALLIADTYRTTCPVDLTPDELDDIVLPELLDRDDRADEHKIGEALRAGRPVLRPGVRATSAGAAPV</sequence>
<name>A0A101T1S9_9ACTN</name>
<dbReference type="AlphaFoldDB" id="A0A101T1S9"/>
<dbReference type="Proteomes" id="UP000052982">
    <property type="component" value="Unassembled WGS sequence"/>
</dbReference>
<dbReference type="RefSeq" id="WP_055637179.1">
    <property type="nucleotide sequence ID" value="NZ_JBIRRP010000016.1"/>
</dbReference>
<evidence type="ECO:0000313" key="2">
    <source>
        <dbReference type="Proteomes" id="UP000052982"/>
    </source>
</evidence>
<keyword evidence="2" id="KW-1185">Reference proteome</keyword>
<proteinExistence type="predicted"/>